<comment type="similarity">
    <text evidence="1">Belongs to the nitroreductase family.</text>
</comment>
<dbReference type="EMBL" id="FNQF01000002">
    <property type="protein sequence ID" value="SDZ87294.1"/>
    <property type="molecule type" value="Genomic_DNA"/>
</dbReference>
<keyword evidence="6" id="KW-1185">Reference proteome</keyword>
<reference evidence="5 6" key="1">
    <citation type="submission" date="2016-10" db="EMBL/GenBank/DDBJ databases">
        <authorList>
            <person name="de Groot N.N."/>
        </authorList>
    </citation>
    <scope>NUCLEOTIDE SEQUENCE [LARGE SCALE GENOMIC DNA]</scope>
    <source>
        <strain evidence="5 6">DSM 23581</strain>
    </source>
</reference>
<dbReference type="RefSeq" id="WP_093238894.1">
    <property type="nucleotide sequence ID" value="NZ_FNQF01000002.1"/>
</dbReference>
<evidence type="ECO:0000256" key="1">
    <source>
        <dbReference type="ARBA" id="ARBA00007118"/>
    </source>
</evidence>
<sequence length="212" mass="24614">MNNILEEYKWRYATKKFNSDKKISDKEMSVIKEVMRLAPSSYGLQPYEIIIVENDKIRKKLCEKAGMNQPQIKDASHLIVFAYNTKINEEYLNHFIDKVSETRSIPKEDLKSRHQLMSTAVIQQSEEWKKNWAKNQAYLGLGNLLSNVSRLKIDACPMEGFNAEKFDDILKLSDKNLSTAVIATLGYRDESDDAKDAKKVRKTEEEFFNYIS</sequence>
<feature type="domain" description="Nitroreductase" evidence="4">
    <location>
        <begin position="9"/>
        <end position="187"/>
    </location>
</feature>
<evidence type="ECO:0000256" key="3">
    <source>
        <dbReference type="ARBA" id="ARBA00023002"/>
    </source>
</evidence>
<evidence type="ECO:0000259" key="4">
    <source>
        <dbReference type="Pfam" id="PF00881"/>
    </source>
</evidence>
<evidence type="ECO:0000256" key="2">
    <source>
        <dbReference type="ARBA" id="ARBA00022857"/>
    </source>
</evidence>
<protein>
    <submittedName>
        <fullName evidence="5">Nitroreductase</fullName>
    </submittedName>
</protein>
<dbReference type="Proteomes" id="UP000198820">
    <property type="component" value="Unassembled WGS sequence"/>
</dbReference>
<proteinExistence type="inferred from homology"/>
<dbReference type="GO" id="GO:0016491">
    <property type="term" value="F:oxidoreductase activity"/>
    <property type="evidence" value="ECO:0007669"/>
    <property type="project" value="UniProtKB-KW"/>
</dbReference>
<dbReference type="CDD" id="cd02149">
    <property type="entry name" value="NfsB-like"/>
    <property type="match status" value="1"/>
</dbReference>
<dbReference type="PANTHER" id="PTHR43673">
    <property type="entry name" value="NAD(P)H NITROREDUCTASE YDGI-RELATED"/>
    <property type="match status" value="1"/>
</dbReference>
<dbReference type="PANTHER" id="PTHR43673:SF10">
    <property type="entry name" value="NADH DEHYDROGENASE_NAD(P)H NITROREDUCTASE XCC3605-RELATED"/>
    <property type="match status" value="1"/>
</dbReference>
<dbReference type="InterPro" id="IPR000415">
    <property type="entry name" value="Nitroreductase-like"/>
</dbReference>
<dbReference type="InterPro" id="IPR029479">
    <property type="entry name" value="Nitroreductase"/>
</dbReference>
<keyword evidence="3" id="KW-0560">Oxidoreductase</keyword>
<organism evidence="5 6">
    <name type="scientific">Psychroflexus halocasei</name>
    <dbReference type="NCBI Taxonomy" id="908615"/>
    <lineage>
        <taxon>Bacteria</taxon>
        <taxon>Pseudomonadati</taxon>
        <taxon>Bacteroidota</taxon>
        <taxon>Flavobacteriia</taxon>
        <taxon>Flavobacteriales</taxon>
        <taxon>Flavobacteriaceae</taxon>
        <taxon>Psychroflexus</taxon>
    </lineage>
</organism>
<dbReference type="AlphaFoldDB" id="A0A1H3WLQ3"/>
<evidence type="ECO:0000313" key="6">
    <source>
        <dbReference type="Proteomes" id="UP000198820"/>
    </source>
</evidence>
<dbReference type="SUPFAM" id="SSF55469">
    <property type="entry name" value="FMN-dependent nitroreductase-like"/>
    <property type="match status" value="1"/>
</dbReference>
<dbReference type="Pfam" id="PF00881">
    <property type="entry name" value="Nitroreductase"/>
    <property type="match status" value="1"/>
</dbReference>
<dbReference type="Gene3D" id="3.40.109.10">
    <property type="entry name" value="NADH Oxidase"/>
    <property type="match status" value="1"/>
</dbReference>
<accession>A0A1H3WLQ3</accession>
<keyword evidence="2" id="KW-0521">NADP</keyword>
<name>A0A1H3WLQ3_9FLAO</name>
<evidence type="ECO:0000313" key="5">
    <source>
        <dbReference type="EMBL" id="SDZ87294.1"/>
    </source>
</evidence>
<dbReference type="STRING" id="908615.SAMN05421540_10230"/>
<dbReference type="InterPro" id="IPR033878">
    <property type="entry name" value="NfsB-like"/>
</dbReference>
<gene>
    <name evidence="5" type="ORF">SAMN05421540_10230</name>
</gene>